<dbReference type="PROSITE" id="PS51687">
    <property type="entry name" value="SAM_MT_RNA_M5U"/>
    <property type="match status" value="1"/>
</dbReference>
<gene>
    <name evidence="4" type="primary">rlmCD_42</name>
    <name evidence="4" type="ORF">SDC9_151976</name>
</gene>
<dbReference type="AlphaFoldDB" id="A0A645ERU1"/>
<evidence type="ECO:0000256" key="2">
    <source>
        <dbReference type="ARBA" id="ARBA00022679"/>
    </source>
</evidence>
<keyword evidence="2 4" id="KW-0808">Transferase</keyword>
<comment type="caution">
    <text evidence="4">The sequence shown here is derived from an EMBL/GenBank/DDBJ whole genome shotgun (WGS) entry which is preliminary data.</text>
</comment>
<dbReference type="PANTHER" id="PTHR11061:SF30">
    <property type="entry name" value="TRNA (URACIL(54)-C(5))-METHYLTRANSFERASE"/>
    <property type="match status" value="1"/>
</dbReference>
<proteinExistence type="predicted"/>
<dbReference type="Gene3D" id="3.40.50.150">
    <property type="entry name" value="Vaccinia Virus protein VP39"/>
    <property type="match status" value="1"/>
</dbReference>
<evidence type="ECO:0000313" key="4">
    <source>
        <dbReference type="EMBL" id="MPN04731.1"/>
    </source>
</evidence>
<dbReference type="EC" id="2.1.1.189" evidence="4"/>
<dbReference type="SUPFAM" id="SSF53335">
    <property type="entry name" value="S-adenosyl-L-methionine-dependent methyltransferases"/>
    <property type="match status" value="1"/>
</dbReference>
<keyword evidence="1 4" id="KW-0489">Methyltransferase</keyword>
<organism evidence="4">
    <name type="scientific">bioreactor metagenome</name>
    <dbReference type="NCBI Taxonomy" id="1076179"/>
    <lineage>
        <taxon>unclassified sequences</taxon>
        <taxon>metagenomes</taxon>
        <taxon>ecological metagenomes</taxon>
    </lineage>
</organism>
<dbReference type="EMBL" id="VSSQ01050650">
    <property type="protein sequence ID" value="MPN04731.1"/>
    <property type="molecule type" value="Genomic_DNA"/>
</dbReference>
<dbReference type="Pfam" id="PF05958">
    <property type="entry name" value="tRNA_U5-meth_tr"/>
    <property type="match status" value="1"/>
</dbReference>
<evidence type="ECO:0000256" key="1">
    <source>
        <dbReference type="ARBA" id="ARBA00022603"/>
    </source>
</evidence>
<dbReference type="NCBIfam" id="TIGR00479">
    <property type="entry name" value="rumA"/>
    <property type="match status" value="1"/>
</dbReference>
<dbReference type="PANTHER" id="PTHR11061">
    <property type="entry name" value="RNA M5U METHYLTRANSFERASE"/>
    <property type="match status" value="1"/>
</dbReference>
<dbReference type="GO" id="GO:0070041">
    <property type="term" value="F:rRNA (uridine-C5-)-methyltransferase activity"/>
    <property type="evidence" value="ECO:0007669"/>
    <property type="project" value="TreeGrafter"/>
</dbReference>
<protein>
    <submittedName>
        <fullName evidence="4">23S rRNA (Uracil-C(5))-methyltransferase RlmCD</fullName>
        <ecNumber evidence="4">2.1.1.189</ecNumber>
    </submittedName>
</protein>
<dbReference type="PROSITE" id="PS01230">
    <property type="entry name" value="TRMA_1"/>
    <property type="match status" value="1"/>
</dbReference>
<dbReference type="InterPro" id="IPR010280">
    <property type="entry name" value="U5_MeTrfase_fam"/>
</dbReference>
<sequence length="206" mass="22224">MILGKNFTLISGKPYIEDILCGVKVRISPDGFYQVNREGAELLYNTGIKAASLKKGDLVLDLYCGAGMISLAASKIVPEIKIIGVEIVESAVENARLNARANGVYDAEYYQGDASDLDSILACRKEKPACVIVDPPRKGCAASTLDYIVKTGTEKILYISCDPDTLARDMAILTGKGYAPSTSVIPVDMFPRTGHVETVVLMTRNI</sequence>
<dbReference type="CDD" id="cd02440">
    <property type="entry name" value="AdoMet_MTases"/>
    <property type="match status" value="1"/>
</dbReference>
<evidence type="ECO:0000256" key="3">
    <source>
        <dbReference type="ARBA" id="ARBA00022691"/>
    </source>
</evidence>
<name>A0A645ERU1_9ZZZZ</name>
<keyword evidence="3" id="KW-0949">S-adenosyl-L-methionine</keyword>
<dbReference type="GO" id="GO:0070475">
    <property type="term" value="P:rRNA base methylation"/>
    <property type="evidence" value="ECO:0007669"/>
    <property type="project" value="TreeGrafter"/>
</dbReference>
<reference evidence="4" key="1">
    <citation type="submission" date="2019-08" db="EMBL/GenBank/DDBJ databases">
        <authorList>
            <person name="Kucharzyk K."/>
            <person name="Murdoch R.W."/>
            <person name="Higgins S."/>
            <person name="Loffler F."/>
        </authorList>
    </citation>
    <scope>NUCLEOTIDE SEQUENCE</scope>
</reference>
<dbReference type="InterPro" id="IPR030390">
    <property type="entry name" value="MeTrfase_TrmA_AS"/>
</dbReference>
<dbReference type="InterPro" id="IPR029063">
    <property type="entry name" value="SAM-dependent_MTases_sf"/>
</dbReference>
<accession>A0A645ERU1</accession>